<reference evidence="2 3" key="1">
    <citation type="journal article" date="2010" name="Stand. Genomic Sci.">
        <title>Complete genome sequence of Ferrimonas balearica type strain (PAT).</title>
        <authorList>
            <person name="Nolan M."/>
            <person name="Sikorski J."/>
            <person name="Davenport K."/>
            <person name="Lucas S."/>
            <person name="Glavina Del Rio T."/>
            <person name="Tice H."/>
            <person name="Cheng J."/>
            <person name="Goodwin L."/>
            <person name="Pitluck S."/>
            <person name="Liolios K."/>
            <person name="Ivanova N."/>
            <person name="Mavromatis K."/>
            <person name="Ovchinnikova G."/>
            <person name="Pati A."/>
            <person name="Chen A."/>
            <person name="Palaniappan K."/>
            <person name="Land M."/>
            <person name="Hauser L."/>
            <person name="Chang Y."/>
            <person name="Jeffries C."/>
            <person name="Tapia R."/>
            <person name="Brettin T."/>
            <person name="Detter J."/>
            <person name="Han C."/>
            <person name="Yasawong M."/>
            <person name="Rohde M."/>
            <person name="Tindall B."/>
            <person name="Goker M."/>
            <person name="Woyke T."/>
            <person name="Bristow J."/>
            <person name="Eisen J."/>
            <person name="Markowitz V."/>
            <person name="Hugenholtz P."/>
            <person name="Kyrpides N."/>
            <person name="Klenk H."/>
            <person name="Lapidus A."/>
        </authorList>
    </citation>
    <scope>NUCLEOTIDE SEQUENCE [LARGE SCALE GENOMIC DNA]</scope>
    <source>
        <strain evidence="3">DSM 9799 / CCM 4581 / KCTC 23876 / PAT</strain>
    </source>
</reference>
<evidence type="ECO:0000313" key="2">
    <source>
        <dbReference type="EMBL" id="ADN77331.1"/>
    </source>
</evidence>
<dbReference type="OrthoDB" id="9770040at2"/>
<dbReference type="eggNOG" id="COG3213">
    <property type="taxonomic scope" value="Bacteria"/>
</dbReference>
<feature type="transmembrane region" description="Helical" evidence="1">
    <location>
        <begin position="120"/>
        <end position="140"/>
    </location>
</feature>
<feature type="transmembrane region" description="Helical" evidence="1">
    <location>
        <begin position="220"/>
        <end position="238"/>
    </location>
</feature>
<dbReference type="RefSeq" id="WP_013346637.1">
    <property type="nucleotide sequence ID" value="NC_014541.1"/>
</dbReference>
<dbReference type="EMBL" id="CP002209">
    <property type="protein sequence ID" value="ADN77331.1"/>
    <property type="molecule type" value="Genomic_DNA"/>
</dbReference>
<feature type="transmembrane region" description="Helical" evidence="1">
    <location>
        <begin position="24"/>
        <end position="45"/>
    </location>
</feature>
<sequence length="401" mass="45270">MINIDDPSKVETTWPLWRLGFRPFFLAGAALAVLLIPYWLTLWYYPELINRPFWSPVIPLWWHPHEMLFGFAMAIVAGFTLTAVQTWTGQPGLKGWPLAGLFSLWLGARLVLMLPYAIPLWLPALLDTSFLLLTAARLGWSIWRVRQWRNAAFPLLLTLAALLNLLSYWALYQRDMVLASTLWQGMIWWMALLITFVGGRVIPFFTAVRLKLPKADPIRALDWVLFSALAVLALDALFSVLPEPLWRATLLLAGGLQLVRQSRWHGHKTRGEPLLWSLHLSYLCITVTLLALAITGSDEVAQRQLLHLLALGAIGGMCLAMIARVSLGHTGHNLYEGPWMAPAFAMVLSAALVRSLLPLWLPVHTELWHWLAGTLWCGAFALFLWHYSGLLSRPRLDGRPG</sequence>
<dbReference type="Proteomes" id="UP000006683">
    <property type="component" value="Chromosome"/>
</dbReference>
<feature type="transmembrane region" description="Helical" evidence="1">
    <location>
        <begin position="274"/>
        <end position="294"/>
    </location>
</feature>
<dbReference type="STRING" id="550540.Fbal_3132"/>
<dbReference type="KEGG" id="fbl:Fbal_3132"/>
<dbReference type="GeneID" id="67183351"/>
<feature type="transmembrane region" description="Helical" evidence="1">
    <location>
        <begin position="367"/>
        <end position="385"/>
    </location>
</feature>
<dbReference type="AlphaFoldDB" id="E1SV31"/>
<gene>
    <name evidence="2" type="ordered locus">Fbal_3132</name>
</gene>
<evidence type="ECO:0000256" key="1">
    <source>
        <dbReference type="SAM" id="Phobius"/>
    </source>
</evidence>
<feature type="transmembrane region" description="Helical" evidence="1">
    <location>
        <begin position="186"/>
        <end position="208"/>
    </location>
</feature>
<dbReference type="Pfam" id="PF05940">
    <property type="entry name" value="NnrS"/>
    <property type="match status" value="1"/>
</dbReference>
<evidence type="ECO:0000313" key="3">
    <source>
        <dbReference type="Proteomes" id="UP000006683"/>
    </source>
</evidence>
<keyword evidence="1" id="KW-1133">Transmembrane helix</keyword>
<proteinExistence type="predicted"/>
<protein>
    <submittedName>
        <fullName evidence="2">NnrS family protein</fullName>
    </submittedName>
</protein>
<accession>E1SV31</accession>
<feature type="transmembrane region" description="Helical" evidence="1">
    <location>
        <begin position="65"/>
        <end position="84"/>
    </location>
</feature>
<name>E1SV31_FERBD</name>
<keyword evidence="3" id="KW-1185">Reference proteome</keyword>
<organism evidence="2 3">
    <name type="scientific">Ferrimonas balearica (strain DSM 9799 / CCM 4581 / KCTC 23876 / PAT)</name>
    <dbReference type="NCBI Taxonomy" id="550540"/>
    <lineage>
        <taxon>Bacteria</taxon>
        <taxon>Pseudomonadati</taxon>
        <taxon>Pseudomonadota</taxon>
        <taxon>Gammaproteobacteria</taxon>
        <taxon>Alteromonadales</taxon>
        <taxon>Ferrimonadaceae</taxon>
        <taxon>Ferrimonas</taxon>
    </lineage>
</organism>
<dbReference type="InterPro" id="IPR010266">
    <property type="entry name" value="NnrS"/>
</dbReference>
<keyword evidence="1" id="KW-0812">Transmembrane</keyword>
<feature type="transmembrane region" description="Helical" evidence="1">
    <location>
        <begin position="339"/>
        <end position="361"/>
    </location>
</feature>
<keyword evidence="1" id="KW-0472">Membrane</keyword>
<feature type="transmembrane region" description="Helical" evidence="1">
    <location>
        <begin position="306"/>
        <end position="327"/>
    </location>
</feature>
<feature type="transmembrane region" description="Helical" evidence="1">
    <location>
        <begin position="152"/>
        <end position="171"/>
    </location>
</feature>
<dbReference type="HOGENOM" id="CLU_041785_2_0_6"/>